<organism evidence="7 8">
    <name type="scientific">Boletus reticuloceps</name>
    <dbReference type="NCBI Taxonomy" id="495285"/>
    <lineage>
        <taxon>Eukaryota</taxon>
        <taxon>Fungi</taxon>
        <taxon>Dikarya</taxon>
        <taxon>Basidiomycota</taxon>
        <taxon>Agaricomycotina</taxon>
        <taxon>Agaricomycetes</taxon>
        <taxon>Agaricomycetidae</taxon>
        <taxon>Boletales</taxon>
        <taxon>Boletineae</taxon>
        <taxon>Boletaceae</taxon>
        <taxon>Boletoideae</taxon>
        <taxon>Boletus</taxon>
    </lineage>
</organism>
<evidence type="ECO:0000256" key="1">
    <source>
        <dbReference type="ARBA" id="ARBA00004123"/>
    </source>
</evidence>
<evidence type="ECO:0000256" key="3">
    <source>
        <dbReference type="ARBA" id="ARBA00022737"/>
    </source>
</evidence>
<dbReference type="PANTHER" id="PTHR19848">
    <property type="entry name" value="WD40 REPEAT PROTEIN"/>
    <property type="match status" value="1"/>
</dbReference>
<dbReference type="Gene3D" id="2.130.10.10">
    <property type="entry name" value="YVTN repeat-like/Quinoprotein amine dehydrogenase"/>
    <property type="match status" value="1"/>
</dbReference>
<dbReference type="OrthoDB" id="2689965at2759"/>
<dbReference type="InterPro" id="IPR001680">
    <property type="entry name" value="WD40_rpt"/>
</dbReference>
<dbReference type="PROSITE" id="PS50082">
    <property type="entry name" value="WD_REPEATS_2"/>
    <property type="match status" value="1"/>
</dbReference>
<protein>
    <submittedName>
        <fullName evidence="7">WD40-repeat-containing domain protein</fullName>
    </submittedName>
</protein>
<dbReference type="PANTHER" id="PTHR19848:SF0">
    <property type="entry name" value="NOTCHLESS PROTEIN HOMOLOG 1"/>
    <property type="match status" value="1"/>
</dbReference>
<evidence type="ECO:0000256" key="5">
    <source>
        <dbReference type="PROSITE-ProRule" id="PRU00221"/>
    </source>
</evidence>
<dbReference type="SUPFAM" id="SSF50978">
    <property type="entry name" value="WD40 repeat-like"/>
    <property type="match status" value="1"/>
</dbReference>
<dbReference type="Pfam" id="PF00400">
    <property type="entry name" value="WD40"/>
    <property type="match status" value="2"/>
</dbReference>
<evidence type="ECO:0000313" key="7">
    <source>
        <dbReference type="EMBL" id="KAG6373130.1"/>
    </source>
</evidence>
<keyword evidence="8" id="KW-1185">Reference proteome</keyword>
<dbReference type="SMART" id="SM00320">
    <property type="entry name" value="WD40"/>
    <property type="match status" value="2"/>
</dbReference>
<dbReference type="GO" id="GO:0005730">
    <property type="term" value="C:nucleolus"/>
    <property type="evidence" value="ECO:0007669"/>
    <property type="project" value="TreeGrafter"/>
</dbReference>
<evidence type="ECO:0000256" key="4">
    <source>
        <dbReference type="ARBA" id="ARBA00023242"/>
    </source>
</evidence>
<keyword evidence="6" id="KW-0472">Membrane</keyword>
<evidence type="ECO:0000256" key="2">
    <source>
        <dbReference type="ARBA" id="ARBA00022574"/>
    </source>
</evidence>
<dbReference type="Proteomes" id="UP000683000">
    <property type="component" value="Unassembled WGS sequence"/>
</dbReference>
<accession>A0A8I3A860</accession>
<comment type="subcellular location">
    <subcellularLocation>
        <location evidence="1">Nucleus</location>
    </subcellularLocation>
</comment>
<keyword evidence="4" id="KW-0539">Nucleus</keyword>
<feature type="transmembrane region" description="Helical" evidence="6">
    <location>
        <begin position="261"/>
        <end position="283"/>
    </location>
</feature>
<feature type="repeat" description="WD" evidence="5">
    <location>
        <begin position="21"/>
        <end position="52"/>
    </location>
</feature>
<dbReference type="PROSITE" id="PS50294">
    <property type="entry name" value="WD_REPEATS_REGION"/>
    <property type="match status" value="1"/>
</dbReference>
<dbReference type="InterPro" id="IPR015943">
    <property type="entry name" value="WD40/YVTN_repeat-like_dom_sf"/>
</dbReference>
<name>A0A8I3A860_9AGAM</name>
<keyword evidence="6" id="KW-0812">Transmembrane</keyword>
<gene>
    <name evidence="7" type="ORF">JVT61DRAFT_6734</name>
</gene>
<keyword evidence="2 5" id="KW-0853">WD repeat</keyword>
<keyword evidence="3" id="KW-0677">Repeat</keyword>
<sequence>MPNQQESKGSALFRFVCEQELDGQADSITSLAFSPAGDLFASGSEDCSVVIWVPLTGVMKHRILMQSAVTSLAWGPQCQLFIGCLDGTLFVAKHFKMDNNSVLTGTKSAITVVAVDSYSGHIGFGVGSELHMAKEIGHGRYATFSIFPSPDVLTNTPHELDTRVQAVALSFQDKGSRLTVAYLNHGVVCWNVKLSEALWQITPIHGHRLMWVSILSLVTLVITHQLKSGHAIVLPDKRIALSNLCDGTDLYNEGQSIHNSILRILQVLLIIMLFSSLHPLLVIGW</sequence>
<evidence type="ECO:0000313" key="8">
    <source>
        <dbReference type="Proteomes" id="UP000683000"/>
    </source>
</evidence>
<dbReference type="InterPro" id="IPR036322">
    <property type="entry name" value="WD40_repeat_dom_sf"/>
</dbReference>
<keyword evidence="6" id="KW-1133">Transmembrane helix</keyword>
<dbReference type="AlphaFoldDB" id="A0A8I3A860"/>
<evidence type="ECO:0000256" key="6">
    <source>
        <dbReference type="SAM" id="Phobius"/>
    </source>
</evidence>
<dbReference type="GO" id="GO:0000027">
    <property type="term" value="P:ribosomal large subunit assembly"/>
    <property type="evidence" value="ECO:0007669"/>
    <property type="project" value="TreeGrafter"/>
</dbReference>
<comment type="caution">
    <text evidence="7">The sequence shown here is derived from an EMBL/GenBank/DDBJ whole genome shotgun (WGS) entry which is preliminary data.</text>
</comment>
<reference evidence="7" key="1">
    <citation type="submission" date="2021-03" db="EMBL/GenBank/DDBJ databases">
        <title>Evolutionary innovations through gain and loss of genes in the ectomycorrhizal Boletales.</title>
        <authorList>
            <person name="Wu G."/>
            <person name="Miyauchi S."/>
            <person name="Morin E."/>
            <person name="Yang Z.-L."/>
            <person name="Xu J."/>
            <person name="Martin F.M."/>
        </authorList>
    </citation>
    <scope>NUCLEOTIDE SEQUENCE</scope>
    <source>
        <strain evidence="7">BR01</strain>
    </source>
</reference>
<proteinExistence type="predicted"/>
<dbReference type="EMBL" id="JAGFBS010000023">
    <property type="protein sequence ID" value="KAG6373130.1"/>
    <property type="molecule type" value="Genomic_DNA"/>
</dbReference>